<dbReference type="InterPro" id="IPR051533">
    <property type="entry name" value="WaaL-like"/>
</dbReference>
<evidence type="ECO:0000313" key="8">
    <source>
        <dbReference type="EMBL" id="RKT78448.1"/>
    </source>
</evidence>
<comment type="subcellular location">
    <subcellularLocation>
        <location evidence="1">Membrane</location>
        <topology evidence="1">Multi-pass membrane protein</topology>
    </subcellularLocation>
</comment>
<feature type="transmembrane region" description="Helical" evidence="6">
    <location>
        <begin position="42"/>
        <end position="63"/>
    </location>
</feature>
<dbReference type="Pfam" id="PF04932">
    <property type="entry name" value="Wzy_C"/>
    <property type="match status" value="1"/>
</dbReference>
<feature type="transmembrane region" description="Helical" evidence="6">
    <location>
        <begin position="420"/>
        <end position="441"/>
    </location>
</feature>
<dbReference type="GO" id="GO:0016874">
    <property type="term" value="F:ligase activity"/>
    <property type="evidence" value="ECO:0007669"/>
    <property type="project" value="UniProtKB-KW"/>
</dbReference>
<keyword evidence="2 6" id="KW-0812">Transmembrane</keyword>
<accession>A0A495Y2W1</accession>
<feature type="transmembrane region" description="Helical" evidence="6">
    <location>
        <begin position="480"/>
        <end position="497"/>
    </location>
</feature>
<evidence type="ECO:0000256" key="4">
    <source>
        <dbReference type="ARBA" id="ARBA00023136"/>
    </source>
</evidence>
<dbReference type="EMBL" id="RBXT01000001">
    <property type="protein sequence ID" value="RKT78448.1"/>
    <property type="molecule type" value="Genomic_DNA"/>
</dbReference>
<evidence type="ECO:0000256" key="6">
    <source>
        <dbReference type="SAM" id="Phobius"/>
    </source>
</evidence>
<evidence type="ECO:0000313" key="9">
    <source>
        <dbReference type="Proteomes" id="UP000278440"/>
    </source>
</evidence>
<dbReference type="AlphaFoldDB" id="A0A495Y2W1"/>
<evidence type="ECO:0000259" key="7">
    <source>
        <dbReference type="Pfam" id="PF04932"/>
    </source>
</evidence>
<organism evidence="8 9">
    <name type="scientific">Terracoccus luteus</name>
    <dbReference type="NCBI Taxonomy" id="53356"/>
    <lineage>
        <taxon>Bacteria</taxon>
        <taxon>Bacillati</taxon>
        <taxon>Actinomycetota</taxon>
        <taxon>Actinomycetes</taxon>
        <taxon>Micrococcales</taxon>
        <taxon>Intrasporangiaceae</taxon>
        <taxon>Terracoccus</taxon>
    </lineage>
</organism>
<feature type="domain" description="O-antigen ligase-related" evidence="7">
    <location>
        <begin position="295"/>
        <end position="426"/>
    </location>
</feature>
<dbReference type="RefSeq" id="WP_121032673.1">
    <property type="nucleotide sequence ID" value="NZ_RBXT01000001.1"/>
</dbReference>
<feature type="transmembrane region" description="Helical" evidence="6">
    <location>
        <begin position="219"/>
        <end position="244"/>
    </location>
</feature>
<dbReference type="GO" id="GO:0016020">
    <property type="term" value="C:membrane"/>
    <property type="evidence" value="ECO:0007669"/>
    <property type="project" value="UniProtKB-SubCell"/>
</dbReference>
<reference evidence="8 9" key="1">
    <citation type="submission" date="2018-10" db="EMBL/GenBank/DDBJ databases">
        <title>Sequencing the genomes of 1000 actinobacteria strains.</title>
        <authorList>
            <person name="Klenk H.-P."/>
        </authorList>
    </citation>
    <scope>NUCLEOTIDE SEQUENCE [LARGE SCALE GENOMIC DNA]</scope>
    <source>
        <strain evidence="8 9">DSM 44267</strain>
    </source>
</reference>
<feature type="transmembrane region" description="Helical" evidence="6">
    <location>
        <begin position="188"/>
        <end position="207"/>
    </location>
</feature>
<feature type="transmembrane region" description="Helical" evidence="6">
    <location>
        <begin position="265"/>
        <end position="283"/>
    </location>
</feature>
<evidence type="ECO:0000256" key="2">
    <source>
        <dbReference type="ARBA" id="ARBA00022692"/>
    </source>
</evidence>
<evidence type="ECO:0000256" key="3">
    <source>
        <dbReference type="ARBA" id="ARBA00022989"/>
    </source>
</evidence>
<feature type="region of interest" description="Disordered" evidence="5">
    <location>
        <begin position="1"/>
        <end position="36"/>
    </location>
</feature>
<dbReference type="InterPro" id="IPR007016">
    <property type="entry name" value="O-antigen_ligase-rel_domated"/>
</dbReference>
<feature type="transmembrane region" description="Helical" evidence="6">
    <location>
        <begin position="130"/>
        <end position="147"/>
    </location>
</feature>
<dbReference type="PANTHER" id="PTHR37422">
    <property type="entry name" value="TEICHURONIC ACID BIOSYNTHESIS PROTEIN TUAE"/>
    <property type="match status" value="1"/>
</dbReference>
<dbReference type="PANTHER" id="PTHR37422:SF13">
    <property type="entry name" value="LIPOPOLYSACCHARIDE BIOSYNTHESIS PROTEIN PA4999-RELATED"/>
    <property type="match status" value="1"/>
</dbReference>
<keyword evidence="3 6" id="KW-1133">Transmembrane helix</keyword>
<feature type="transmembrane region" description="Helical" evidence="6">
    <location>
        <begin position="295"/>
        <end position="323"/>
    </location>
</feature>
<feature type="transmembrane region" description="Helical" evidence="6">
    <location>
        <begin position="69"/>
        <end position="98"/>
    </location>
</feature>
<keyword evidence="9" id="KW-1185">Reference proteome</keyword>
<evidence type="ECO:0000256" key="1">
    <source>
        <dbReference type="ARBA" id="ARBA00004141"/>
    </source>
</evidence>
<gene>
    <name evidence="8" type="ORF">DFJ68_1894</name>
</gene>
<protein>
    <submittedName>
        <fullName evidence="8">O-antigen ligase</fullName>
    </submittedName>
</protein>
<sequence length="527" mass="54961">MSTTTRPPGPTPTPREVSTIDPDAVGAGPHAGTGRRHLGSRVAAVGGALVAAAAAAVSGLATLGTSPTWVYLPLLAGIGVALGMLALTRFAGFVYLLLLTRTGLDLLKLSGPAAGNTNTNTAAARGLDPSTLVGLLVIVAGTLWLIAQYSRPADPSPGGRPPASRLRVAWIALIVAAVLSLFGSQNPLVSLIGITRLLAVAVMFLVLEQLVRDAKSVRTAIAVAFGSLVIPLTYTAFGFVSGHPAADVKSSFVRITGPFTQSTTFARYLAFLIVFGVAILPYVKGRARVALVGGLSLSSVFLLLTLTRGALLATVLGLLAVVVLQRRWKLLLGLGAAGLLALTLVPGLGSRLDAVTQERAVGQAPTSNSLEWRLSYWAETLPLADRQPVNGIGYDMTQYKTDVAKQPHNDFIKAYVETGILGLGAYLYLCWQIVVIGLRAVRRTVVGTWGRAVAAGYLACAGMFVLQSVAANVISSVVVLWYLAVFAAAALAVTRLPEVAGPVRRSRAPRAATPDLVPSVSDTLEKP</sequence>
<dbReference type="Proteomes" id="UP000278440">
    <property type="component" value="Unassembled WGS sequence"/>
</dbReference>
<evidence type="ECO:0000256" key="5">
    <source>
        <dbReference type="SAM" id="MobiDB-lite"/>
    </source>
</evidence>
<proteinExistence type="predicted"/>
<keyword evidence="8" id="KW-0436">Ligase</keyword>
<dbReference type="OrthoDB" id="4862643at2"/>
<comment type="caution">
    <text evidence="8">The sequence shown here is derived from an EMBL/GenBank/DDBJ whole genome shotgun (WGS) entry which is preliminary data.</text>
</comment>
<feature type="transmembrane region" description="Helical" evidence="6">
    <location>
        <begin position="330"/>
        <end position="349"/>
    </location>
</feature>
<keyword evidence="4 6" id="KW-0472">Membrane</keyword>
<name>A0A495Y2W1_9MICO</name>
<feature type="transmembrane region" description="Helical" evidence="6">
    <location>
        <begin position="453"/>
        <end position="474"/>
    </location>
</feature>
<feature type="transmembrane region" description="Helical" evidence="6">
    <location>
        <begin position="167"/>
        <end position="183"/>
    </location>
</feature>